<keyword evidence="7" id="KW-0813">Transport</keyword>
<evidence type="ECO:0000256" key="2">
    <source>
        <dbReference type="ARBA" id="ARBA00005811"/>
    </source>
</evidence>
<evidence type="ECO:0000313" key="9">
    <source>
        <dbReference type="EMBL" id="KXA45082.1"/>
    </source>
</evidence>
<dbReference type="Proteomes" id="UP000070533">
    <property type="component" value="Unassembled WGS sequence"/>
</dbReference>
<keyword evidence="3" id="KW-1003">Cell membrane</keyword>
<dbReference type="Pfam" id="PF02472">
    <property type="entry name" value="ExbD"/>
    <property type="match status" value="1"/>
</dbReference>
<evidence type="ECO:0000256" key="3">
    <source>
        <dbReference type="ARBA" id="ARBA00022475"/>
    </source>
</evidence>
<dbReference type="EMBL" id="LRQG01000002">
    <property type="protein sequence ID" value="KXA45082.1"/>
    <property type="molecule type" value="Genomic_DNA"/>
</dbReference>
<keyword evidence="10" id="KW-1185">Reference proteome</keyword>
<evidence type="ECO:0000256" key="8">
    <source>
        <dbReference type="SAM" id="Phobius"/>
    </source>
</evidence>
<dbReference type="eggNOG" id="COG0848">
    <property type="taxonomic scope" value="Bacteria"/>
</dbReference>
<feature type="transmembrane region" description="Helical" evidence="8">
    <location>
        <begin position="12"/>
        <end position="33"/>
    </location>
</feature>
<keyword evidence="7" id="KW-0653">Protein transport</keyword>
<evidence type="ECO:0000256" key="4">
    <source>
        <dbReference type="ARBA" id="ARBA00022692"/>
    </source>
</evidence>
<keyword evidence="6 8" id="KW-0472">Membrane</keyword>
<evidence type="ECO:0008006" key="11">
    <source>
        <dbReference type="Google" id="ProtNLM"/>
    </source>
</evidence>
<keyword evidence="5 8" id="KW-1133">Transmembrane helix</keyword>
<dbReference type="InterPro" id="IPR003400">
    <property type="entry name" value="ExbD"/>
</dbReference>
<protein>
    <recommendedName>
        <fullName evidence="11">Transport energizing protein, ExbD/TolR family</fullName>
    </recommendedName>
</protein>
<comment type="caution">
    <text evidence="9">The sequence shown here is derived from an EMBL/GenBank/DDBJ whole genome shotgun (WGS) entry which is preliminary data.</text>
</comment>
<evidence type="ECO:0000256" key="7">
    <source>
        <dbReference type="RuleBase" id="RU003879"/>
    </source>
</evidence>
<proteinExistence type="inferred from homology"/>
<dbReference type="AlphaFoldDB" id="A0A133QQB7"/>
<dbReference type="GO" id="GO:0022857">
    <property type="term" value="F:transmembrane transporter activity"/>
    <property type="evidence" value="ECO:0007669"/>
    <property type="project" value="InterPro"/>
</dbReference>
<evidence type="ECO:0000256" key="1">
    <source>
        <dbReference type="ARBA" id="ARBA00004162"/>
    </source>
</evidence>
<comment type="similarity">
    <text evidence="2 7">Belongs to the ExbD/TolR family.</text>
</comment>
<name>A0A133QQB7_9BACT</name>
<dbReference type="OrthoDB" id="9810103at2"/>
<dbReference type="GO" id="GO:0015031">
    <property type="term" value="P:protein transport"/>
    <property type="evidence" value="ECO:0007669"/>
    <property type="project" value="UniProtKB-KW"/>
</dbReference>
<sequence>MNFYRRKRHEIPALNTASLPDLIFTILFFFMLVTQMRKVTVKVKYQIPTGTELTRLVKKTATSYIYIGKPVNGIGEVEADTTSIQLNDKIVQLADIKSYLVKERKSMSDVDKRQMNVSIRCDKGTPMGVMIDIKQALREINVLNVNYAAVFENKIEE</sequence>
<reference evidence="10" key="1">
    <citation type="submission" date="2016-01" db="EMBL/GenBank/DDBJ databases">
        <authorList>
            <person name="Mitreva M."/>
            <person name="Pepin K.H."/>
            <person name="Mihindukulasuriya K.A."/>
            <person name="Fulton R."/>
            <person name="Fronick C."/>
            <person name="O'Laughlin M."/>
            <person name="Miner T."/>
            <person name="Herter B."/>
            <person name="Rosa B.A."/>
            <person name="Cordes M."/>
            <person name="Tomlinson C."/>
            <person name="Wollam A."/>
            <person name="Palsikar V.B."/>
            <person name="Mardis E.R."/>
            <person name="Wilson R.K."/>
        </authorList>
    </citation>
    <scope>NUCLEOTIDE SEQUENCE [LARGE SCALE GENOMIC DNA]</scope>
    <source>
        <strain evidence="10">MJR7716</strain>
    </source>
</reference>
<organism evidence="9 10">
    <name type="scientific">Prevotella corporis</name>
    <dbReference type="NCBI Taxonomy" id="28128"/>
    <lineage>
        <taxon>Bacteria</taxon>
        <taxon>Pseudomonadati</taxon>
        <taxon>Bacteroidota</taxon>
        <taxon>Bacteroidia</taxon>
        <taxon>Bacteroidales</taxon>
        <taxon>Prevotellaceae</taxon>
        <taxon>Prevotella</taxon>
    </lineage>
</organism>
<dbReference type="GO" id="GO:0005886">
    <property type="term" value="C:plasma membrane"/>
    <property type="evidence" value="ECO:0007669"/>
    <property type="project" value="UniProtKB-SubCell"/>
</dbReference>
<evidence type="ECO:0000256" key="6">
    <source>
        <dbReference type="ARBA" id="ARBA00023136"/>
    </source>
</evidence>
<dbReference type="STRING" id="28128.HMPREF3226_00048"/>
<gene>
    <name evidence="9" type="ORF">HMPREF3226_00048</name>
</gene>
<comment type="subcellular location">
    <subcellularLocation>
        <location evidence="1">Cell membrane</location>
        <topology evidence="1">Single-pass membrane protein</topology>
    </subcellularLocation>
    <subcellularLocation>
        <location evidence="7">Cell membrane</location>
        <topology evidence="7">Single-pass type II membrane protein</topology>
    </subcellularLocation>
</comment>
<dbReference type="RefSeq" id="WP_060939923.1">
    <property type="nucleotide sequence ID" value="NZ_KQ957185.1"/>
</dbReference>
<keyword evidence="4 7" id="KW-0812">Transmembrane</keyword>
<dbReference type="PATRIC" id="fig|28128.5.peg.47"/>
<evidence type="ECO:0000313" key="10">
    <source>
        <dbReference type="Proteomes" id="UP000070533"/>
    </source>
</evidence>
<accession>A0A133QQB7</accession>
<evidence type="ECO:0000256" key="5">
    <source>
        <dbReference type="ARBA" id="ARBA00022989"/>
    </source>
</evidence>